<organism evidence="4 5">
    <name type="scientific">Fasciolopsis buskii</name>
    <dbReference type="NCBI Taxonomy" id="27845"/>
    <lineage>
        <taxon>Eukaryota</taxon>
        <taxon>Metazoa</taxon>
        <taxon>Spiralia</taxon>
        <taxon>Lophotrochozoa</taxon>
        <taxon>Platyhelminthes</taxon>
        <taxon>Trematoda</taxon>
        <taxon>Digenea</taxon>
        <taxon>Plagiorchiida</taxon>
        <taxon>Echinostomata</taxon>
        <taxon>Echinostomatoidea</taxon>
        <taxon>Fasciolidae</taxon>
        <taxon>Fasciolopsis</taxon>
    </lineage>
</organism>
<proteinExistence type="predicted"/>
<dbReference type="InterPro" id="IPR000504">
    <property type="entry name" value="RRM_dom"/>
</dbReference>
<evidence type="ECO:0000256" key="2">
    <source>
        <dbReference type="SAM" id="MobiDB-lite"/>
    </source>
</evidence>
<dbReference type="AlphaFoldDB" id="A0A8E0RRP1"/>
<dbReference type="GO" id="GO:0003723">
    <property type="term" value="F:RNA binding"/>
    <property type="evidence" value="ECO:0007669"/>
    <property type="project" value="UniProtKB-UniRule"/>
</dbReference>
<dbReference type="InterPro" id="IPR012677">
    <property type="entry name" value="Nucleotide-bd_a/b_plait_sf"/>
</dbReference>
<comment type="caution">
    <text evidence="4">The sequence shown here is derived from an EMBL/GenBank/DDBJ whole genome shotgun (WGS) entry which is preliminary data.</text>
</comment>
<accession>A0A8E0RRP1</accession>
<dbReference type="SMART" id="SM00360">
    <property type="entry name" value="RRM"/>
    <property type="match status" value="4"/>
</dbReference>
<dbReference type="SUPFAM" id="SSF54928">
    <property type="entry name" value="RNA-binding domain, RBD"/>
    <property type="match status" value="4"/>
</dbReference>
<keyword evidence="5" id="KW-1185">Reference proteome</keyword>
<feature type="region of interest" description="Disordered" evidence="2">
    <location>
        <begin position="1"/>
        <end position="33"/>
    </location>
</feature>
<dbReference type="OrthoDB" id="296632at2759"/>
<dbReference type="Pfam" id="PF13893">
    <property type="entry name" value="RRM_5"/>
    <property type="match status" value="2"/>
</dbReference>
<reference evidence="4" key="1">
    <citation type="submission" date="2019-05" db="EMBL/GenBank/DDBJ databases">
        <title>Annotation for the trematode Fasciolopsis buski.</title>
        <authorList>
            <person name="Choi Y.-J."/>
        </authorList>
    </citation>
    <scope>NUCLEOTIDE SEQUENCE</scope>
    <source>
        <strain evidence="4">HT</strain>
        <tissue evidence="4">Whole worm</tissue>
    </source>
</reference>
<dbReference type="PANTHER" id="PTHR15592">
    <property type="entry name" value="MATRIN 3/NUCLEAR PROTEIN 220-RELATED"/>
    <property type="match status" value="1"/>
</dbReference>
<sequence>MVVPMRGSVGRTSGSNISVYDPNQRNAKKRDADAYFRSPEDDYGRSKKVCQELDLEEGRNPSRVLFVRFLPRDVTEHEIAILAVPFGPISNLVLTRKNGQALLEMVHLDSARDMLDYYTNVCPPRIRGKLRLKFSYSKYPVLNTTPPNQAITEAISLANQRHVDVVTPPHYVILAQVDHTPPSLRLGYRQFYQLFKSFGRILRIIGFSSGSSQKALVEFDEPVSAVVAVMQADGTTFRPEDAPGDLRCSLRVELSRQQTLEVRQEDEYSHDFTIPTTPHRHMSETLFPAASNGMFRGYRQMDRSGSMDNLSSIWSNVNLLDLITEDRLNSLDPNSLSELASRMVKPLLKAALVVGAQQSTFLKSQAEVLEHLCPQNMSSMLQQTALMGAFGTSSHQMSASEESRKPILSAVVFVTNLNKERANADALFTLFASYIYLYYWTSLISGVYGDVQRIKLLHNRKDAALIQFTDIAQAKRAVQYLDGVPMFGKAIRCSMSKNSSVNIPPAGSKDPLTGDEISAANNRVYTNSRLHRFRNSSSRNLQNICPPSRVLYVSQLNDQVSEEDLVDVFTRIGGHEPELVKLVRIAKPMALVQMKNLEQAVAALIALDDYEIDDNTRIRVSFSKSPIRS</sequence>
<dbReference type="PROSITE" id="PS50102">
    <property type="entry name" value="RRM"/>
    <property type="match status" value="3"/>
</dbReference>
<dbReference type="Gene3D" id="3.30.70.330">
    <property type="match status" value="4"/>
</dbReference>
<name>A0A8E0RRP1_9TREM</name>
<keyword evidence="1" id="KW-0694">RNA-binding</keyword>
<evidence type="ECO:0000259" key="3">
    <source>
        <dbReference type="PROSITE" id="PS50102"/>
    </source>
</evidence>
<dbReference type="CDD" id="cd12421">
    <property type="entry name" value="RRM1_PTBP1_hnRNPL_like"/>
    <property type="match status" value="1"/>
</dbReference>
<feature type="domain" description="RRM" evidence="3">
    <location>
        <begin position="410"/>
        <end position="498"/>
    </location>
</feature>
<evidence type="ECO:0000313" key="4">
    <source>
        <dbReference type="EMBL" id="KAA0185873.1"/>
    </source>
</evidence>
<feature type="compositionally biased region" description="Polar residues" evidence="2">
    <location>
        <begin position="10"/>
        <end position="25"/>
    </location>
</feature>
<dbReference type="EMBL" id="LUCM01010148">
    <property type="protein sequence ID" value="KAA0185873.1"/>
    <property type="molecule type" value="Genomic_DNA"/>
</dbReference>
<evidence type="ECO:0000313" key="5">
    <source>
        <dbReference type="Proteomes" id="UP000728185"/>
    </source>
</evidence>
<dbReference type="Proteomes" id="UP000728185">
    <property type="component" value="Unassembled WGS sequence"/>
</dbReference>
<gene>
    <name evidence="4" type="ORF">FBUS_06795</name>
</gene>
<dbReference type="Pfam" id="PF00076">
    <property type="entry name" value="RRM_1"/>
    <property type="match status" value="2"/>
</dbReference>
<protein>
    <submittedName>
        <fullName evidence="4">Regulator of differentiation 1</fullName>
    </submittedName>
</protein>
<evidence type="ECO:0000256" key="1">
    <source>
        <dbReference type="PROSITE-ProRule" id="PRU00176"/>
    </source>
</evidence>
<feature type="domain" description="RRM" evidence="3">
    <location>
        <begin position="63"/>
        <end position="139"/>
    </location>
</feature>
<feature type="domain" description="RRM" evidence="3">
    <location>
        <begin position="549"/>
        <end position="625"/>
    </location>
</feature>
<dbReference type="InterPro" id="IPR035979">
    <property type="entry name" value="RBD_domain_sf"/>
</dbReference>